<protein>
    <submittedName>
        <fullName evidence="1">Uncharacterized protein</fullName>
    </submittedName>
</protein>
<evidence type="ECO:0000313" key="2">
    <source>
        <dbReference type="Proteomes" id="UP001174934"/>
    </source>
</evidence>
<accession>A0AA39WGG8</accession>
<dbReference type="EMBL" id="JAULSR010000007">
    <property type="protein sequence ID" value="KAK0614964.1"/>
    <property type="molecule type" value="Genomic_DNA"/>
</dbReference>
<sequence>MRVLGTRPRNLIRHMQPQDAGDLDHLLDGQASSPIQGHPSALVNAGAPYVVQGGLEPRIYPARSWRMEIIPWLVWDSWLDLEKEEQLFSAIFRTHIAPRFPFVVPSDVVTLQVMRQQRPFTHLAILAVASTGDFVLQRKLSGLFNQVVAARVAAGTLVSLDVLQGLLLHVAW</sequence>
<keyword evidence="2" id="KW-1185">Reference proteome</keyword>
<organism evidence="1 2">
    <name type="scientific">Bombardia bombarda</name>
    <dbReference type="NCBI Taxonomy" id="252184"/>
    <lineage>
        <taxon>Eukaryota</taxon>
        <taxon>Fungi</taxon>
        <taxon>Dikarya</taxon>
        <taxon>Ascomycota</taxon>
        <taxon>Pezizomycotina</taxon>
        <taxon>Sordariomycetes</taxon>
        <taxon>Sordariomycetidae</taxon>
        <taxon>Sordariales</taxon>
        <taxon>Lasiosphaeriaceae</taxon>
        <taxon>Bombardia</taxon>
    </lineage>
</organism>
<reference evidence="1" key="1">
    <citation type="submission" date="2023-06" db="EMBL/GenBank/DDBJ databases">
        <title>Genome-scale phylogeny and comparative genomics of the fungal order Sordariales.</title>
        <authorList>
            <consortium name="Lawrence Berkeley National Laboratory"/>
            <person name="Hensen N."/>
            <person name="Bonometti L."/>
            <person name="Westerberg I."/>
            <person name="Brannstrom I.O."/>
            <person name="Guillou S."/>
            <person name="Cros-Aarteil S."/>
            <person name="Calhoun S."/>
            <person name="Haridas S."/>
            <person name="Kuo A."/>
            <person name="Mondo S."/>
            <person name="Pangilinan J."/>
            <person name="Riley R."/>
            <person name="LaButti K."/>
            <person name="Andreopoulos B."/>
            <person name="Lipzen A."/>
            <person name="Chen C."/>
            <person name="Yanf M."/>
            <person name="Daum C."/>
            <person name="Ng V."/>
            <person name="Clum A."/>
            <person name="Steindorff A."/>
            <person name="Ohm R."/>
            <person name="Martin F."/>
            <person name="Silar P."/>
            <person name="Natvig D."/>
            <person name="Lalanne C."/>
            <person name="Gautier V."/>
            <person name="Ament-velasquez S.L."/>
            <person name="Kruys A."/>
            <person name="Hutchinson M.I."/>
            <person name="Powell A.J."/>
            <person name="Barry K."/>
            <person name="Miller A.N."/>
            <person name="Grigoriev I.V."/>
            <person name="Debuchy R."/>
            <person name="Gladieux P."/>
            <person name="Thoren M.H."/>
            <person name="Johannesson H."/>
        </authorList>
    </citation>
    <scope>NUCLEOTIDE SEQUENCE</scope>
    <source>
        <strain evidence="1">SMH3391-2</strain>
    </source>
</reference>
<proteinExistence type="predicted"/>
<gene>
    <name evidence="1" type="ORF">B0T17DRAFT_373059</name>
</gene>
<comment type="caution">
    <text evidence="1">The sequence shown here is derived from an EMBL/GenBank/DDBJ whole genome shotgun (WGS) entry which is preliminary data.</text>
</comment>
<name>A0AA39WGG8_9PEZI</name>
<dbReference type="AlphaFoldDB" id="A0AA39WGG8"/>
<dbReference type="Proteomes" id="UP001174934">
    <property type="component" value="Unassembled WGS sequence"/>
</dbReference>
<evidence type="ECO:0000313" key="1">
    <source>
        <dbReference type="EMBL" id="KAK0614964.1"/>
    </source>
</evidence>